<dbReference type="SUPFAM" id="SSF52266">
    <property type="entry name" value="SGNH hydrolase"/>
    <property type="match status" value="1"/>
</dbReference>
<gene>
    <name evidence="3" type="ORF">FBZ93_108152</name>
</gene>
<keyword evidence="2" id="KW-0732">Signal</keyword>
<dbReference type="AlphaFoldDB" id="A0A560LSB8"/>
<feature type="region of interest" description="Disordered" evidence="1">
    <location>
        <begin position="40"/>
        <end position="76"/>
    </location>
</feature>
<dbReference type="InterPro" id="IPR036514">
    <property type="entry name" value="SGNH_hydro_sf"/>
</dbReference>
<protein>
    <submittedName>
        <fullName evidence="3">Lysophospholipase L1-like esterase</fullName>
    </submittedName>
</protein>
<proteinExistence type="predicted"/>
<feature type="signal peptide" evidence="2">
    <location>
        <begin position="1"/>
        <end position="34"/>
    </location>
</feature>
<evidence type="ECO:0000313" key="3">
    <source>
        <dbReference type="EMBL" id="TWB96110.1"/>
    </source>
</evidence>
<dbReference type="GO" id="GO:0004622">
    <property type="term" value="F:phosphatidylcholine lysophospholipase activity"/>
    <property type="evidence" value="ECO:0007669"/>
    <property type="project" value="TreeGrafter"/>
</dbReference>
<dbReference type="CDD" id="cd00229">
    <property type="entry name" value="SGNH_hydrolase"/>
    <property type="match status" value="1"/>
</dbReference>
<dbReference type="Proteomes" id="UP000321304">
    <property type="component" value="Unassembled WGS sequence"/>
</dbReference>
<name>A0A560LSB8_9BRAD</name>
<evidence type="ECO:0000256" key="1">
    <source>
        <dbReference type="SAM" id="MobiDB-lite"/>
    </source>
</evidence>
<evidence type="ECO:0000256" key="2">
    <source>
        <dbReference type="SAM" id="SignalP"/>
    </source>
</evidence>
<dbReference type="PANTHER" id="PTHR30383">
    <property type="entry name" value="THIOESTERASE 1/PROTEASE 1/LYSOPHOSPHOLIPASE L1"/>
    <property type="match status" value="1"/>
</dbReference>
<dbReference type="EMBL" id="VITY01000008">
    <property type="protein sequence ID" value="TWB96110.1"/>
    <property type="molecule type" value="Genomic_DNA"/>
</dbReference>
<evidence type="ECO:0000313" key="4">
    <source>
        <dbReference type="Proteomes" id="UP000321304"/>
    </source>
</evidence>
<sequence length="339" mass="36337">MRFAFPFRASLARSLCAAAVLALLAPLAVVPSRAQSGQADQHAALSSGAATKSEAAKPEASKPATVEADAANPQPQPSVAAKALDRVKQVAKSASDIFHRVPCHQPTGVPNSTGSLPHVAAKLAAGKPVVIIAFGSSSTQGYGSSAPEFTYPNRLAAQLRRQYPSADITVLNRGKGGEDAPEMMKRLQTEVIDMHPDMVIWQVGTNAVLRNLDPVETAKQVEDGVARIQADGADLVLVDPQYSPRVTERPESARGMVKLLGRIAALRHVGIFPRFEVMRDWHEKQAIPINDFVIADGLHMNDWGYACFAQLLGDDIIRSVGAIKIGVNVPSDVRTYRPM</sequence>
<dbReference type="PANTHER" id="PTHR30383:SF5">
    <property type="entry name" value="SGNH HYDROLASE-TYPE ESTERASE DOMAIN-CONTAINING PROTEIN"/>
    <property type="match status" value="1"/>
</dbReference>
<feature type="chain" id="PRO_5021700033" evidence="2">
    <location>
        <begin position="35"/>
        <end position="339"/>
    </location>
</feature>
<dbReference type="OrthoDB" id="7203637at2"/>
<keyword evidence="4" id="KW-1185">Reference proteome</keyword>
<organism evidence="3 4">
    <name type="scientific">Bradyrhizobium macuxiense</name>
    <dbReference type="NCBI Taxonomy" id="1755647"/>
    <lineage>
        <taxon>Bacteria</taxon>
        <taxon>Pseudomonadati</taxon>
        <taxon>Pseudomonadota</taxon>
        <taxon>Alphaproteobacteria</taxon>
        <taxon>Hyphomicrobiales</taxon>
        <taxon>Nitrobacteraceae</taxon>
        <taxon>Bradyrhizobium</taxon>
    </lineage>
</organism>
<dbReference type="RefSeq" id="WP_146988379.1">
    <property type="nucleotide sequence ID" value="NZ_VITY01000008.1"/>
</dbReference>
<accession>A0A560LSB8</accession>
<dbReference type="InterPro" id="IPR057572">
    <property type="entry name" value="NonGDSL"/>
</dbReference>
<dbReference type="Pfam" id="PF25182">
    <property type="entry name" value="NonGDSL"/>
    <property type="match status" value="1"/>
</dbReference>
<dbReference type="InterPro" id="IPR051532">
    <property type="entry name" value="Ester_Hydrolysis_Enzymes"/>
</dbReference>
<comment type="caution">
    <text evidence="3">The sequence shown here is derived from an EMBL/GenBank/DDBJ whole genome shotgun (WGS) entry which is preliminary data.</text>
</comment>
<reference evidence="3 4" key="1">
    <citation type="submission" date="2019-06" db="EMBL/GenBank/DDBJ databases">
        <title>Genomic Encyclopedia of Type Strains, Phase IV (KMG-V): Genome sequencing to study the core and pangenomes of soil and plant-associated prokaryotes.</title>
        <authorList>
            <person name="Whitman W."/>
        </authorList>
    </citation>
    <scope>NUCLEOTIDE SEQUENCE [LARGE SCALE GENOMIC DNA]</scope>
    <source>
        <strain evidence="3 4">BR 10355</strain>
    </source>
</reference>
<dbReference type="Gene3D" id="3.40.50.1110">
    <property type="entry name" value="SGNH hydrolase"/>
    <property type="match status" value="1"/>
</dbReference>